<keyword evidence="8" id="KW-0175">Coiled coil</keyword>
<dbReference type="InterPro" id="IPR001437">
    <property type="entry name" value="Tscrpt_elong_fac_GreA/B_C"/>
</dbReference>
<dbReference type="InterPro" id="IPR036805">
    <property type="entry name" value="Tscrpt_elong_fac_GreA/B_N_sf"/>
</dbReference>
<evidence type="ECO:0000256" key="2">
    <source>
        <dbReference type="ARBA" id="ARBA00013729"/>
    </source>
</evidence>
<protein>
    <recommendedName>
        <fullName evidence="2 8">Transcription elongation factor GreA</fullName>
    </recommendedName>
    <alternativeName>
        <fullName evidence="7 8">Transcript cleavage factor GreA</fullName>
    </alternativeName>
</protein>
<evidence type="ECO:0000256" key="6">
    <source>
        <dbReference type="ARBA" id="ARBA00024916"/>
    </source>
</evidence>
<evidence type="ECO:0000313" key="13">
    <source>
        <dbReference type="Proteomes" id="UP000178869"/>
    </source>
</evidence>
<evidence type="ECO:0000313" key="12">
    <source>
        <dbReference type="EMBL" id="OHA47074.1"/>
    </source>
</evidence>
<keyword evidence="5 8" id="KW-0804">Transcription</keyword>
<gene>
    <name evidence="8" type="primary">greA</name>
    <name evidence="12" type="ORF">A2828_03845</name>
</gene>
<feature type="domain" description="Transcription elongation factor GreA/GreB N-terminal" evidence="11">
    <location>
        <begin position="4"/>
        <end position="74"/>
    </location>
</feature>
<evidence type="ECO:0000256" key="8">
    <source>
        <dbReference type="HAMAP-Rule" id="MF_00105"/>
    </source>
</evidence>
<evidence type="ECO:0000256" key="3">
    <source>
        <dbReference type="ARBA" id="ARBA00023015"/>
    </source>
</evidence>
<keyword evidence="3 8" id="KW-0805">Transcription regulation</keyword>
<dbReference type="InterPro" id="IPR006359">
    <property type="entry name" value="Tscrpt_elong_fac_GreA"/>
</dbReference>
<dbReference type="InterPro" id="IPR023459">
    <property type="entry name" value="Tscrpt_elong_fac_GreA/B_fam"/>
</dbReference>
<evidence type="ECO:0000259" key="10">
    <source>
        <dbReference type="Pfam" id="PF01272"/>
    </source>
</evidence>
<dbReference type="SUPFAM" id="SSF46557">
    <property type="entry name" value="GreA transcript cleavage protein, N-terminal domain"/>
    <property type="match status" value="1"/>
</dbReference>
<dbReference type="InterPro" id="IPR036953">
    <property type="entry name" value="GreA/GreB_C_sf"/>
</dbReference>
<dbReference type="InterPro" id="IPR018151">
    <property type="entry name" value="TF_GreA/GreB_CS"/>
</dbReference>
<dbReference type="FunFam" id="1.10.287.180:FF:000001">
    <property type="entry name" value="Transcription elongation factor GreA"/>
    <property type="match status" value="1"/>
</dbReference>
<accession>A0A1G2PFH4</accession>
<comment type="caution">
    <text evidence="12">The sequence shown here is derived from an EMBL/GenBank/DDBJ whole genome shotgun (WGS) entry which is preliminary data.</text>
</comment>
<evidence type="ECO:0000259" key="11">
    <source>
        <dbReference type="Pfam" id="PF03449"/>
    </source>
</evidence>
<evidence type="ECO:0000256" key="9">
    <source>
        <dbReference type="RuleBase" id="RU000556"/>
    </source>
</evidence>
<evidence type="ECO:0000256" key="4">
    <source>
        <dbReference type="ARBA" id="ARBA00023125"/>
    </source>
</evidence>
<dbReference type="AlphaFoldDB" id="A0A1G2PFH4"/>
<dbReference type="EMBL" id="MHSR01000008">
    <property type="protein sequence ID" value="OHA47074.1"/>
    <property type="molecule type" value="Genomic_DNA"/>
</dbReference>
<dbReference type="GO" id="GO:0006354">
    <property type="term" value="P:DNA-templated transcription elongation"/>
    <property type="evidence" value="ECO:0007669"/>
    <property type="project" value="TreeGrafter"/>
</dbReference>
<dbReference type="GO" id="GO:0032784">
    <property type="term" value="P:regulation of DNA-templated transcription elongation"/>
    <property type="evidence" value="ECO:0007669"/>
    <property type="project" value="UniProtKB-UniRule"/>
</dbReference>
<evidence type="ECO:0000256" key="5">
    <source>
        <dbReference type="ARBA" id="ARBA00023163"/>
    </source>
</evidence>
<feature type="coiled-coil region" evidence="8">
    <location>
        <begin position="11"/>
        <end position="68"/>
    </location>
</feature>
<keyword evidence="12" id="KW-0251">Elongation factor</keyword>
<dbReference type="NCBIfam" id="NF001263">
    <property type="entry name" value="PRK00226.1-4"/>
    <property type="match status" value="1"/>
</dbReference>
<comment type="function">
    <text evidence="6 8 9">Necessary for efficient RNA polymerase transcription elongation past template-encoded arresting sites. The arresting sites in DNA have the property of trapping a certain fraction of elongating RNA polymerases that pass through, resulting in locked ternary complexes. Cleavage of the nascent transcript by cleavage factors such as GreA or GreB allows the resumption of elongation from the new 3'terminus. GreA releases sequences of 2 to 3 nucleotides.</text>
</comment>
<dbReference type="Proteomes" id="UP000178869">
    <property type="component" value="Unassembled WGS sequence"/>
</dbReference>
<dbReference type="GO" id="GO:0003677">
    <property type="term" value="F:DNA binding"/>
    <property type="evidence" value="ECO:0007669"/>
    <property type="project" value="UniProtKB-UniRule"/>
</dbReference>
<dbReference type="PROSITE" id="PS00829">
    <property type="entry name" value="GREAB_1"/>
    <property type="match status" value="1"/>
</dbReference>
<dbReference type="Pfam" id="PF03449">
    <property type="entry name" value="GreA_GreB_N"/>
    <property type="match status" value="1"/>
</dbReference>
<dbReference type="Gene3D" id="1.10.287.180">
    <property type="entry name" value="Transcription elongation factor, GreA/GreB, N-terminal domain"/>
    <property type="match status" value="1"/>
</dbReference>
<keyword evidence="12" id="KW-0648">Protein biosynthesis</keyword>
<dbReference type="InterPro" id="IPR022691">
    <property type="entry name" value="Tscrpt_elong_fac_GreA/B_N"/>
</dbReference>
<organism evidence="12 13">
    <name type="scientific">Candidatus Terrybacteria bacterium RIFCSPHIGHO2_01_FULL_43_35</name>
    <dbReference type="NCBI Taxonomy" id="1802361"/>
    <lineage>
        <taxon>Bacteria</taxon>
        <taxon>Candidatus Terryibacteriota</taxon>
    </lineage>
</organism>
<feature type="domain" description="Transcription elongation factor GreA/GreB C-terminal" evidence="10">
    <location>
        <begin position="84"/>
        <end position="157"/>
    </location>
</feature>
<dbReference type="PANTHER" id="PTHR30437:SF4">
    <property type="entry name" value="TRANSCRIPTION ELONGATION FACTOR GREA"/>
    <property type="match status" value="1"/>
</dbReference>
<dbReference type="Gene3D" id="3.10.50.30">
    <property type="entry name" value="Transcription elongation factor, GreA/GreB, C-terminal domain"/>
    <property type="match status" value="1"/>
</dbReference>
<dbReference type="SUPFAM" id="SSF54534">
    <property type="entry name" value="FKBP-like"/>
    <property type="match status" value="1"/>
</dbReference>
<dbReference type="PIRSF" id="PIRSF006092">
    <property type="entry name" value="GreA_GreB"/>
    <property type="match status" value="1"/>
</dbReference>
<comment type="similarity">
    <text evidence="1 8 9">Belongs to the GreA/GreB family.</text>
</comment>
<sequence>MPSNYITKDGLEKLKQELEELKTVKRLEIAEKLQRSIAFGDLSENAEYQEAKEEQAFLEGRIDELEAAVESAVIIETNHNNGSRVVSIGSKVVVEQTNPPGPKSTFVIVGSEEASPSEGRISNASPIGMMLLGHGVEETVSARTPAGVKQYRIVSIE</sequence>
<dbReference type="NCBIfam" id="TIGR01462">
    <property type="entry name" value="greA"/>
    <property type="match status" value="1"/>
</dbReference>
<dbReference type="GO" id="GO:0003746">
    <property type="term" value="F:translation elongation factor activity"/>
    <property type="evidence" value="ECO:0007669"/>
    <property type="project" value="UniProtKB-KW"/>
</dbReference>
<reference evidence="12 13" key="1">
    <citation type="journal article" date="2016" name="Nat. Commun.">
        <title>Thousands of microbial genomes shed light on interconnected biogeochemical processes in an aquifer system.</title>
        <authorList>
            <person name="Anantharaman K."/>
            <person name="Brown C.T."/>
            <person name="Hug L.A."/>
            <person name="Sharon I."/>
            <person name="Castelle C.J."/>
            <person name="Probst A.J."/>
            <person name="Thomas B.C."/>
            <person name="Singh A."/>
            <person name="Wilkins M.J."/>
            <person name="Karaoz U."/>
            <person name="Brodie E.L."/>
            <person name="Williams K.H."/>
            <person name="Hubbard S.S."/>
            <person name="Banfield J.F."/>
        </authorList>
    </citation>
    <scope>NUCLEOTIDE SEQUENCE [LARGE SCALE GENOMIC DNA]</scope>
</reference>
<keyword evidence="4 8" id="KW-0238">DNA-binding</keyword>
<dbReference type="Pfam" id="PF01272">
    <property type="entry name" value="GreA_GreB"/>
    <property type="match status" value="1"/>
</dbReference>
<dbReference type="HAMAP" id="MF_00105">
    <property type="entry name" value="GreA_GreB"/>
    <property type="match status" value="1"/>
</dbReference>
<dbReference type="InterPro" id="IPR028624">
    <property type="entry name" value="Tscrpt_elong_fac_GreA/B"/>
</dbReference>
<proteinExistence type="inferred from homology"/>
<dbReference type="GO" id="GO:0070063">
    <property type="term" value="F:RNA polymerase binding"/>
    <property type="evidence" value="ECO:0007669"/>
    <property type="project" value="InterPro"/>
</dbReference>
<name>A0A1G2PFH4_9BACT</name>
<dbReference type="PANTHER" id="PTHR30437">
    <property type="entry name" value="TRANSCRIPTION ELONGATION FACTOR GREA"/>
    <property type="match status" value="1"/>
</dbReference>
<evidence type="ECO:0000256" key="1">
    <source>
        <dbReference type="ARBA" id="ARBA00008213"/>
    </source>
</evidence>
<evidence type="ECO:0000256" key="7">
    <source>
        <dbReference type="ARBA" id="ARBA00030776"/>
    </source>
</evidence>